<dbReference type="PROSITE" id="PS00383">
    <property type="entry name" value="TYR_PHOSPHATASE_1"/>
    <property type="match status" value="1"/>
</dbReference>
<dbReference type="Gene3D" id="3.90.190.10">
    <property type="entry name" value="Protein tyrosine phosphatase superfamily"/>
    <property type="match status" value="1"/>
</dbReference>
<keyword evidence="3" id="KW-1185">Reference proteome</keyword>
<organism evidence="2 3">
    <name type="scientific">Novosphingobium colocasiae</name>
    <dbReference type="NCBI Taxonomy" id="1256513"/>
    <lineage>
        <taxon>Bacteria</taxon>
        <taxon>Pseudomonadati</taxon>
        <taxon>Pseudomonadota</taxon>
        <taxon>Alphaproteobacteria</taxon>
        <taxon>Sphingomonadales</taxon>
        <taxon>Sphingomonadaceae</taxon>
        <taxon>Novosphingobium</taxon>
    </lineage>
</organism>
<dbReference type="PROSITE" id="PS50056">
    <property type="entry name" value="TYR_PHOSPHATASE_2"/>
    <property type="match status" value="1"/>
</dbReference>
<dbReference type="AlphaFoldDB" id="A0A918P8L4"/>
<accession>A0A918P8L4</accession>
<reference evidence="2" key="1">
    <citation type="journal article" date="2014" name="Int. J. Syst. Evol. Microbiol.">
        <title>Complete genome sequence of Corynebacterium casei LMG S-19264T (=DSM 44701T), isolated from a smear-ripened cheese.</title>
        <authorList>
            <consortium name="US DOE Joint Genome Institute (JGI-PGF)"/>
            <person name="Walter F."/>
            <person name="Albersmeier A."/>
            <person name="Kalinowski J."/>
            <person name="Ruckert C."/>
        </authorList>
    </citation>
    <scope>NUCLEOTIDE SEQUENCE</scope>
    <source>
        <strain evidence="2">KCTC 32255</strain>
    </source>
</reference>
<feature type="domain" description="Tyrosine specific protein phosphatases" evidence="1">
    <location>
        <begin position="139"/>
        <end position="186"/>
    </location>
</feature>
<protein>
    <submittedName>
        <fullName evidence="2">Protein-tyrosine-phosphatase</fullName>
    </submittedName>
</protein>
<dbReference type="EMBL" id="BMZA01000001">
    <property type="protein sequence ID" value="GGY90075.1"/>
    <property type="molecule type" value="Genomic_DNA"/>
</dbReference>
<dbReference type="InterPro" id="IPR016130">
    <property type="entry name" value="Tyr_Pase_AS"/>
</dbReference>
<dbReference type="InterPro" id="IPR029021">
    <property type="entry name" value="Prot-tyrosine_phosphatase-like"/>
</dbReference>
<comment type="caution">
    <text evidence="2">The sequence shown here is derived from an EMBL/GenBank/DDBJ whole genome shotgun (WGS) entry which is preliminary data.</text>
</comment>
<dbReference type="InterPro" id="IPR000387">
    <property type="entry name" value="Tyr_Pase_dom"/>
</dbReference>
<sequence length="269" mass="29338">MRDTVRPEGSFQLSSPGAAAYNLREAGGFATTSGARLQTGRLFRSGQLETAGTDLAGVLAALRIGTIIDMRTDAERNTPRGVAFDGFDGRVLSPDCEDNTIPHAVDAFRGLTSNDQVMAHYCSIYRKLPEGPRFRQAAQHYVTAVEQASETEDEAVLIHCFAGKDRTGLAVALLHLALGVHEDDVYANYLQTNDMGAERVEVAMTALLGNRQSRFPDWMIAEVMAVRPEYLANALEVIGRNYGSAAQYLAHLSGMDLARIERMAERLTA</sequence>
<proteinExistence type="predicted"/>
<evidence type="ECO:0000313" key="3">
    <source>
        <dbReference type="Proteomes" id="UP000648075"/>
    </source>
</evidence>
<dbReference type="InterPro" id="IPR026893">
    <property type="entry name" value="Tyr/Ser_Pase_IphP-type"/>
</dbReference>
<gene>
    <name evidence="2" type="ORF">GCM10011614_00880</name>
</gene>
<evidence type="ECO:0000313" key="2">
    <source>
        <dbReference type="EMBL" id="GGY90075.1"/>
    </source>
</evidence>
<dbReference type="GO" id="GO:0004721">
    <property type="term" value="F:phosphoprotein phosphatase activity"/>
    <property type="evidence" value="ECO:0007669"/>
    <property type="project" value="InterPro"/>
</dbReference>
<reference evidence="2" key="2">
    <citation type="submission" date="2020-09" db="EMBL/GenBank/DDBJ databases">
        <authorList>
            <person name="Sun Q."/>
            <person name="Kim S."/>
        </authorList>
    </citation>
    <scope>NUCLEOTIDE SEQUENCE</scope>
    <source>
        <strain evidence="2">KCTC 32255</strain>
    </source>
</reference>
<name>A0A918P8L4_9SPHN</name>
<dbReference type="Proteomes" id="UP000648075">
    <property type="component" value="Unassembled WGS sequence"/>
</dbReference>
<dbReference type="RefSeq" id="WP_189619128.1">
    <property type="nucleotide sequence ID" value="NZ_BMZA01000001.1"/>
</dbReference>
<dbReference type="SUPFAM" id="SSF52799">
    <property type="entry name" value="(Phosphotyrosine protein) phosphatases II"/>
    <property type="match status" value="1"/>
</dbReference>
<dbReference type="Pfam" id="PF13350">
    <property type="entry name" value="Y_phosphatase3"/>
    <property type="match status" value="1"/>
</dbReference>
<evidence type="ECO:0000259" key="1">
    <source>
        <dbReference type="PROSITE" id="PS50056"/>
    </source>
</evidence>